<protein>
    <submittedName>
        <fullName evidence="1">Uncharacterized protein</fullName>
    </submittedName>
</protein>
<gene>
    <name evidence="1" type="ORF">EVAR_47773_1</name>
</gene>
<comment type="caution">
    <text evidence="1">The sequence shown here is derived from an EMBL/GenBank/DDBJ whole genome shotgun (WGS) entry which is preliminary data.</text>
</comment>
<evidence type="ECO:0000313" key="2">
    <source>
        <dbReference type="Proteomes" id="UP000299102"/>
    </source>
</evidence>
<reference evidence="1 2" key="1">
    <citation type="journal article" date="2019" name="Commun. Biol.">
        <title>The bagworm genome reveals a unique fibroin gene that provides high tensile strength.</title>
        <authorList>
            <person name="Kono N."/>
            <person name="Nakamura H."/>
            <person name="Ohtoshi R."/>
            <person name="Tomita M."/>
            <person name="Numata K."/>
            <person name="Arakawa K."/>
        </authorList>
    </citation>
    <scope>NUCLEOTIDE SEQUENCE [LARGE SCALE GENOMIC DNA]</scope>
</reference>
<dbReference type="EMBL" id="BGZK01000976">
    <property type="protein sequence ID" value="GBP67212.1"/>
    <property type="molecule type" value="Genomic_DNA"/>
</dbReference>
<evidence type="ECO:0000313" key="1">
    <source>
        <dbReference type="EMBL" id="GBP67212.1"/>
    </source>
</evidence>
<organism evidence="1 2">
    <name type="scientific">Eumeta variegata</name>
    <name type="common">Bagworm moth</name>
    <name type="synonym">Eumeta japonica</name>
    <dbReference type="NCBI Taxonomy" id="151549"/>
    <lineage>
        <taxon>Eukaryota</taxon>
        <taxon>Metazoa</taxon>
        <taxon>Ecdysozoa</taxon>
        <taxon>Arthropoda</taxon>
        <taxon>Hexapoda</taxon>
        <taxon>Insecta</taxon>
        <taxon>Pterygota</taxon>
        <taxon>Neoptera</taxon>
        <taxon>Endopterygota</taxon>
        <taxon>Lepidoptera</taxon>
        <taxon>Glossata</taxon>
        <taxon>Ditrysia</taxon>
        <taxon>Tineoidea</taxon>
        <taxon>Psychidae</taxon>
        <taxon>Oiketicinae</taxon>
        <taxon>Eumeta</taxon>
    </lineage>
</organism>
<name>A0A4C1XVZ1_EUMVA</name>
<dbReference type="AlphaFoldDB" id="A0A4C1XVZ1"/>
<proteinExistence type="predicted"/>
<keyword evidence="2" id="KW-1185">Reference proteome</keyword>
<dbReference type="Proteomes" id="UP000299102">
    <property type="component" value="Unassembled WGS sequence"/>
</dbReference>
<sequence length="70" mass="7930">MLRLHGRQAFITWRRGRRAAVVGAAGAARVRHICEGISREIRANESAPVRTSRAANRNKRRRAELTILLK</sequence>
<accession>A0A4C1XVZ1</accession>